<dbReference type="VEuPathDB" id="FungiDB:RhiirA1_448914"/>
<dbReference type="Proteomes" id="UP000234323">
    <property type="component" value="Unassembled WGS sequence"/>
</dbReference>
<proteinExistence type="predicted"/>
<protein>
    <submittedName>
        <fullName evidence="1">Uncharacterized protein</fullName>
    </submittedName>
</protein>
<dbReference type="AlphaFoldDB" id="A0A2I1FV41"/>
<evidence type="ECO:0000313" key="2">
    <source>
        <dbReference type="Proteomes" id="UP000234323"/>
    </source>
</evidence>
<dbReference type="EMBL" id="LLXI01000022">
    <property type="protein sequence ID" value="PKY38255.1"/>
    <property type="molecule type" value="Genomic_DNA"/>
</dbReference>
<evidence type="ECO:0000313" key="1">
    <source>
        <dbReference type="EMBL" id="PKY38255.1"/>
    </source>
</evidence>
<gene>
    <name evidence="1" type="ORF">RhiirA4_451222</name>
</gene>
<dbReference type="VEuPathDB" id="FungiDB:RhiirFUN_013335"/>
<sequence length="219" mass="25896">MDISVDFIIDATDGVGHMWESIEDDNTIPEGSKEVKREKTYQSWYGTYKSVTGENPNKKSRFAQKETKKCDCESYFFIIGTLKRQRVCQLINEALCDVPVRDQVRAREHRNHSHSTSNTGSFTIQASIDYVVRIFTGYGVPYRFRKKWRYEQRQEVRLVFYMCRKGHNNYLSLEDVERCHRHIVYLCSLHGEEFLHRIMMAFRCGVQEGREMVSGYYRA</sequence>
<keyword evidence="2" id="KW-1185">Reference proteome</keyword>
<dbReference type="VEuPathDB" id="FungiDB:FUN_016602"/>
<name>A0A2I1FV41_9GLOM</name>
<accession>A0A2I1FV41</accession>
<reference evidence="1 2" key="1">
    <citation type="submission" date="2015-10" db="EMBL/GenBank/DDBJ databases">
        <title>Genome analyses suggest a sexual origin of heterokaryosis in a supposedly ancient asexual fungus.</title>
        <authorList>
            <person name="Ropars J."/>
            <person name="Sedzielewska K."/>
            <person name="Noel J."/>
            <person name="Charron P."/>
            <person name="Farinelli L."/>
            <person name="Marton T."/>
            <person name="Kruger M."/>
            <person name="Pelin A."/>
            <person name="Brachmann A."/>
            <person name="Corradi N."/>
        </authorList>
    </citation>
    <scope>NUCLEOTIDE SEQUENCE [LARGE SCALE GENOMIC DNA]</scope>
    <source>
        <strain evidence="1 2">A4</strain>
    </source>
</reference>
<organism evidence="1 2">
    <name type="scientific">Rhizophagus irregularis</name>
    <dbReference type="NCBI Taxonomy" id="588596"/>
    <lineage>
        <taxon>Eukaryota</taxon>
        <taxon>Fungi</taxon>
        <taxon>Fungi incertae sedis</taxon>
        <taxon>Mucoromycota</taxon>
        <taxon>Glomeromycotina</taxon>
        <taxon>Glomeromycetes</taxon>
        <taxon>Glomerales</taxon>
        <taxon>Glomeraceae</taxon>
        <taxon>Rhizophagus</taxon>
    </lineage>
</organism>
<comment type="caution">
    <text evidence="1">The sequence shown here is derived from an EMBL/GenBank/DDBJ whole genome shotgun (WGS) entry which is preliminary data.</text>
</comment>